<comment type="caution">
    <text evidence="2">The sequence shown here is derived from an EMBL/GenBank/DDBJ whole genome shotgun (WGS) entry which is preliminary data.</text>
</comment>
<gene>
    <name evidence="2" type="ORF">LCGC14_2419590</name>
</gene>
<feature type="transmembrane region" description="Helical" evidence="1">
    <location>
        <begin position="85"/>
        <end position="107"/>
    </location>
</feature>
<proteinExistence type="predicted"/>
<keyword evidence="1" id="KW-1133">Transmembrane helix</keyword>
<sequence>MDKLKWIILILIILIGGMVFSMVLEIPNKLFGQEDVRETATESSAVTGTLYWSCSGTHFIVGIPSLDSMHYNPTGGDFFADQVAIFAYASVLLPHGVVVTGAIVYGSDATNTWSMSRRLISDPTSTGAVASANVNTEDTSISNATIDNSTYVYVILTNIGTNDRIEGARVTYTL</sequence>
<keyword evidence="1" id="KW-0472">Membrane</keyword>
<evidence type="ECO:0000313" key="2">
    <source>
        <dbReference type="EMBL" id="KKL24018.1"/>
    </source>
</evidence>
<accession>A0A0F9EJF3</accession>
<protein>
    <submittedName>
        <fullName evidence="2">Uncharacterized protein</fullName>
    </submittedName>
</protein>
<organism evidence="2">
    <name type="scientific">marine sediment metagenome</name>
    <dbReference type="NCBI Taxonomy" id="412755"/>
    <lineage>
        <taxon>unclassified sequences</taxon>
        <taxon>metagenomes</taxon>
        <taxon>ecological metagenomes</taxon>
    </lineage>
</organism>
<evidence type="ECO:0000256" key="1">
    <source>
        <dbReference type="SAM" id="Phobius"/>
    </source>
</evidence>
<feature type="transmembrane region" description="Helical" evidence="1">
    <location>
        <begin position="6"/>
        <end position="24"/>
    </location>
</feature>
<keyword evidence="1" id="KW-0812">Transmembrane</keyword>
<reference evidence="2" key="1">
    <citation type="journal article" date="2015" name="Nature">
        <title>Complex archaea that bridge the gap between prokaryotes and eukaryotes.</title>
        <authorList>
            <person name="Spang A."/>
            <person name="Saw J.H."/>
            <person name="Jorgensen S.L."/>
            <person name="Zaremba-Niedzwiedzka K."/>
            <person name="Martijn J."/>
            <person name="Lind A.E."/>
            <person name="van Eijk R."/>
            <person name="Schleper C."/>
            <person name="Guy L."/>
            <person name="Ettema T.J."/>
        </authorList>
    </citation>
    <scope>NUCLEOTIDE SEQUENCE</scope>
</reference>
<dbReference type="AlphaFoldDB" id="A0A0F9EJF3"/>
<name>A0A0F9EJF3_9ZZZZ</name>
<dbReference type="EMBL" id="LAZR01036750">
    <property type="protein sequence ID" value="KKL24018.1"/>
    <property type="molecule type" value="Genomic_DNA"/>
</dbReference>